<dbReference type="Pfam" id="PF00501">
    <property type="entry name" value="AMP-binding"/>
    <property type="match status" value="1"/>
</dbReference>
<dbReference type="InterPro" id="IPR045851">
    <property type="entry name" value="AMP-bd_C_sf"/>
</dbReference>
<feature type="domain" description="AMP-binding enzyme C-terminal" evidence="3">
    <location>
        <begin position="466"/>
        <end position="540"/>
    </location>
</feature>
<dbReference type="InterPro" id="IPR020845">
    <property type="entry name" value="AMP-binding_CS"/>
</dbReference>
<name>A0A9X2ELS5_9SPHN</name>
<dbReference type="RefSeq" id="WP_252114167.1">
    <property type="nucleotide sequence ID" value="NZ_JAMSHT010000001.1"/>
</dbReference>
<dbReference type="PANTHER" id="PTHR43767">
    <property type="entry name" value="LONG-CHAIN-FATTY-ACID--COA LIGASE"/>
    <property type="match status" value="1"/>
</dbReference>
<feature type="region of interest" description="Disordered" evidence="1">
    <location>
        <begin position="326"/>
        <end position="348"/>
    </location>
</feature>
<reference evidence="4" key="1">
    <citation type="submission" date="2022-06" db="EMBL/GenBank/DDBJ databases">
        <title>Sphingomicrobium sedimins sp. nov., a marine bacterium isolated from tidal flat.</title>
        <authorList>
            <person name="Kim C.-H."/>
            <person name="Yoo Y."/>
            <person name="Kim J.-J."/>
        </authorList>
    </citation>
    <scope>NUCLEOTIDE SEQUENCE</scope>
    <source>
        <strain evidence="4">GRR-S6-50</strain>
    </source>
</reference>
<keyword evidence="4" id="KW-0436">Ligase</keyword>
<dbReference type="InterPro" id="IPR050237">
    <property type="entry name" value="ATP-dep_AMP-bd_enzyme"/>
</dbReference>
<dbReference type="InterPro" id="IPR000873">
    <property type="entry name" value="AMP-dep_synth/lig_dom"/>
</dbReference>
<dbReference type="InterPro" id="IPR042099">
    <property type="entry name" value="ANL_N_sf"/>
</dbReference>
<dbReference type="GO" id="GO:0016877">
    <property type="term" value="F:ligase activity, forming carbon-sulfur bonds"/>
    <property type="evidence" value="ECO:0007669"/>
    <property type="project" value="UniProtKB-ARBA"/>
</dbReference>
<dbReference type="EMBL" id="JAMSHT010000001">
    <property type="protein sequence ID" value="MCM8557792.1"/>
    <property type="molecule type" value="Genomic_DNA"/>
</dbReference>
<dbReference type="Proteomes" id="UP001155128">
    <property type="component" value="Unassembled WGS sequence"/>
</dbReference>
<evidence type="ECO:0000313" key="5">
    <source>
        <dbReference type="Proteomes" id="UP001155128"/>
    </source>
</evidence>
<organism evidence="4 5">
    <name type="scientific">Sphingomicrobium sediminis</name>
    <dbReference type="NCBI Taxonomy" id="2950949"/>
    <lineage>
        <taxon>Bacteria</taxon>
        <taxon>Pseudomonadati</taxon>
        <taxon>Pseudomonadota</taxon>
        <taxon>Alphaproteobacteria</taxon>
        <taxon>Sphingomonadales</taxon>
        <taxon>Sphingomonadaceae</taxon>
        <taxon>Sphingomicrobium</taxon>
    </lineage>
</organism>
<keyword evidence="5" id="KW-1185">Reference proteome</keyword>
<evidence type="ECO:0000259" key="3">
    <source>
        <dbReference type="Pfam" id="PF13193"/>
    </source>
</evidence>
<dbReference type="PROSITE" id="PS00455">
    <property type="entry name" value="AMP_BINDING"/>
    <property type="match status" value="1"/>
</dbReference>
<dbReference type="AlphaFoldDB" id="A0A9X2ELS5"/>
<dbReference type="Gene3D" id="3.40.50.12780">
    <property type="entry name" value="N-terminal domain of ligase-like"/>
    <property type="match status" value="1"/>
</dbReference>
<gene>
    <name evidence="4" type="ORF">NDO55_08160</name>
</gene>
<dbReference type="Gene3D" id="3.30.300.30">
    <property type="match status" value="1"/>
</dbReference>
<accession>A0A9X2ELS5</accession>
<comment type="caution">
    <text evidence="4">The sequence shown here is derived from an EMBL/GenBank/DDBJ whole genome shotgun (WGS) entry which is preliminary data.</text>
</comment>
<protein>
    <submittedName>
        <fullName evidence="4">Acyl--CoA ligase</fullName>
    </submittedName>
</protein>
<dbReference type="InterPro" id="IPR025110">
    <property type="entry name" value="AMP-bd_C"/>
</dbReference>
<dbReference type="PANTHER" id="PTHR43767:SF10">
    <property type="entry name" value="SURFACTIN SYNTHASE SUBUNIT 1"/>
    <property type="match status" value="1"/>
</dbReference>
<dbReference type="SUPFAM" id="SSF56801">
    <property type="entry name" value="Acetyl-CoA synthetase-like"/>
    <property type="match status" value="1"/>
</dbReference>
<sequence length="552" mass="59857">MPSPLDQKYEAVLAALSGPGGRIVIDQDEQGRSFVANFPQTLPMFFGMFAQLYGPNDFVISGDERLTYAEFDALSTKAAQGLVAMGIEKGDRVGIAMRNCTAWVVAYAAIAKAGGVATLINGWWRHEELAHAIELTEPKAVICDHPRARLIEKLGTDTKVVDADIDQPITQALADLMGADEGTALPEVQPEDDATILFTSGSTGKAKGALSTHRQVVQGAYIYVVSLMTLRGILESEGNPVPEQMRALVSVPLFHVTGQTPVMLTSYVINRALVLMPKWDVELAMQLIQDEKVTVFTGVPTMALELMAHPKKDEYDLSSLGDINSGGAPRPAAHLKRQKDDLPGTRSIQGYGLTETNAVGCGNIWDNYLAKPTSTGAPQKPFVKVAILDDEGNHLPAGQTGEVAIQAPATIKGYFRDPEATAEAYTDDHYFRTGDVGYLDEEDYLFIVDRKKSIIIRGGENIASAEVEQALYEHPAVVECVVLPRKNERLGEVPIAVVLCKGECTPHDLEAHCASKLAAFKVPEEFIMADAPLPRLGTGKIDRVTLQKQYGE</sequence>
<evidence type="ECO:0000313" key="4">
    <source>
        <dbReference type="EMBL" id="MCM8557792.1"/>
    </source>
</evidence>
<feature type="domain" description="AMP-dependent synthetase/ligase" evidence="2">
    <location>
        <begin position="58"/>
        <end position="415"/>
    </location>
</feature>
<dbReference type="Pfam" id="PF13193">
    <property type="entry name" value="AMP-binding_C"/>
    <property type="match status" value="1"/>
</dbReference>
<proteinExistence type="predicted"/>
<evidence type="ECO:0000256" key="1">
    <source>
        <dbReference type="SAM" id="MobiDB-lite"/>
    </source>
</evidence>
<evidence type="ECO:0000259" key="2">
    <source>
        <dbReference type="Pfam" id="PF00501"/>
    </source>
</evidence>